<dbReference type="OrthoDB" id="999762at2759"/>
<sequence length="110" mass="12485">MDRSMFDAASEGALMYKTPVTARHLISNMASNTQQFRIKWLNQSRTVNEIVRQLAVSQHQPTMAAKLCGICTFLEHSTNMCPTLQETESDQQENVRAIGGFQYGRQPYQT</sequence>
<evidence type="ECO:0000313" key="1">
    <source>
        <dbReference type="EMBL" id="RDX78347.1"/>
    </source>
</evidence>
<accession>A0A371FJ53</accession>
<keyword evidence="2" id="KW-1185">Reference proteome</keyword>
<protein>
    <submittedName>
        <fullName evidence="1">Uncharacterized protein</fullName>
    </submittedName>
</protein>
<dbReference type="EMBL" id="QJKJ01008896">
    <property type="protein sequence ID" value="RDX78347.1"/>
    <property type="molecule type" value="Genomic_DNA"/>
</dbReference>
<organism evidence="1 2">
    <name type="scientific">Mucuna pruriens</name>
    <name type="common">Velvet bean</name>
    <name type="synonym">Dolichos pruriens</name>
    <dbReference type="NCBI Taxonomy" id="157652"/>
    <lineage>
        <taxon>Eukaryota</taxon>
        <taxon>Viridiplantae</taxon>
        <taxon>Streptophyta</taxon>
        <taxon>Embryophyta</taxon>
        <taxon>Tracheophyta</taxon>
        <taxon>Spermatophyta</taxon>
        <taxon>Magnoliopsida</taxon>
        <taxon>eudicotyledons</taxon>
        <taxon>Gunneridae</taxon>
        <taxon>Pentapetalae</taxon>
        <taxon>rosids</taxon>
        <taxon>fabids</taxon>
        <taxon>Fabales</taxon>
        <taxon>Fabaceae</taxon>
        <taxon>Papilionoideae</taxon>
        <taxon>50 kb inversion clade</taxon>
        <taxon>NPAAA clade</taxon>
        <taxon>indigoferoid/millettioid clade</taxon>
        <taxon>Phaseoleae</taxon>
        <taxon>Mucuna</taxon>
    </lineage>
</organism>
<evidence type="ECO:0000313" key="2">
    <source>
        <dbReference type="Proteomes" id="UP000257109"/>
    </source>
</evidence>
<dbReference type="Proteomes" id="UP000257109">
    <property type="component" value="Unassembled WGS sequence"/>
</dbReference>
<reference evidence="1" key="1">
    <citation type="submission" date="2018-05" db="EMBL/GenBank/DDBJ databases">
        <title>Draft genome of Mucuna pruriens seed.</title>
        <authorList>
            <person name="Nnadi N.E."/>
            <person name="Vos R."/>
            <person name="Hasami M.H."/>
            <person name="Devisetty U.K."/>
            <person name="Aguiy J.C."/>
        </authorList>
    </citation>
    <scope>NUCLEOTIDE SEQUENCE [LARGE SCALE GENOMIC DNA]</scope>
    <source>
        <strain evidence="1">JCA_2017</strain>
    </source>
</reference>
<name>A0A371FJ53_MUCPR</name>
<gene>
    <name evidence="1" type="ORF">CR513_41395</name>
</gene>
<proteinExistence type="predicted"/>
<feature type="non-terminal residue" evidence="1">
    <location>
        <position position="1"/>
    </location>
</feature>
<comment type="caution">
    <text evidence="1">The sequence shown here is derived from an EMBL/GenBank/DDBJ whole genome shotgun (WGS) entry which is preliminary data.</text>
</comment>
<dbReference type="AlphaFoldDB" id="A0A371FJ53"/>